<feature type="region of interest" description="Disordered" evidence="1">
    <location>
        <begin position="1"/>
        <end position="67"/>
    </location>
</feature>
<protein>
    <submittedName>
        <fullName evidence="2">Uncharacterized protein</fullName>
    </submittedName>
</protein>
<evidence type="ECO:0000313" key="3">
    <source>
        <dbReference type="Proteomes" id="UP000186914"/>
    </source>
</evidence>
<feature type="compositionally biased region" description="Basic and acidic residues" evidence="1">
    <location>
        <begin position="53"/>
        <end position="67"/>
    </location>
</feature>
<dbReference type="InterPro" id="IPR058276">
    <property type="entry name" value="DUF7970"/>
</dbReference>
<dbReference type="RefSeq" id="WP_076433430.1">
    <property type="nucleotide sequence ID" value="NZ_FTNO01000008.1"/>
</dbReference>
<gene>
    <name evidence="2" type="ORF">SAMN05421858_4909</name>
</gene>
<evidence type="ECO:0000313" key="2">
    <source>
        <dbReference type="EMBL" id="SIR97673.1"/>
    </source>
</evidence>
<keyword evidence="3" id="KW-1185">Reference proteome</keyword>
<feature type="compositionally biased region" description="Acidic residues" evidence="1">
    <location>
        <begin position="1"/>
        <end position="13"/>
    </location>
</feature>
<proteinExistence type="predicted"/>
<dbReference type="Proteomes" id="UP000186914">
    <property type="component" value="Unassembled WGS sequence"/>
</dbReference>
<dbReference type="Pfam" id="PF25925">
    <property type="entry name" value="DUF7970"/>
    <property type="match status" value="1"/>
</dbReference>
<sequence>MTAFDDLENAINEEAEKTPTSDSSSDSSNSGESQTSSESYDSYESQTSEEPEDPRKTPAFEFSPDLRRSIYAREESWQEFEDARDLEMTRELRDAGVRNHESREVHDAMVRLAADNPEKMARLVLDARGIDEEQ</sequence>
<dbReference type="AlphaFoldDB" id="A0A1N7FBH6"/>
<reference evidence="3" key="1">
    <citation type="submission" date="2017-01" db="EMBL/GenBank/DDBJ databases">
        <authorList>
            <person name="Varghese N."/>
            <person name="Submissions S."/>
        </authorList>
    </citation>
    <scope>NUCLEOTIDE SEQUENCE [LARGE SCALE GENOMIC DNA]</scope>
    <source>
        <strain evidence="3">CGMCC 1.7737</strain>
    </source>
</reference>
<name>A0A1N7FBH6_9EURY</name>
<evidence type="ECO:0000256" key="1">
    <source>
        <dbReference type="SAM" id="MobiDB-lite"/>
    </source>
</evidence>
<organism evidence="2 3">
    <name type="scientific">Haladaptatus litoreus</name>
    <dbReference type="NCBI Taxonomy" id="553468"/>
    <lineage>
        <taxon>Archaea</taxon>
        <taxon>Methanobacteriati</taxon>
        <taxon>Methanobacteriota</taxon>
        <taxon>Stenosarchaea group</taxon>
        <taxon>Halobacteria</taxon>
        <taxon>Halobacteriales</taxon>
        <taxon>Haladaptataceae</taxon>
        <taxon>Haladaptatus</taxon>
    </lineage>
</organism>
<dbReference type="OrthoDB" id="248617at2157"/>
<dbReference type="EMBL" id="FTNO01000008">
    <property type="protein sequence ID" value="SIR97673.1"/>
    <property type="molecule type" value="Genomic_DNA"/>
</dbReference>
<accession>A0A1N7FBH6</accession>
<feature type="compositionally biased region" description="Low complexity" evidence="1">
    <location>
        <begin position="20"/>
        <end position="46"/>
    </location>
</feature>